<dbReference type="UniPathway" id="UPA00109">
    <property type="reaction ID" value="UER00183"/>
</dbReference>
<keyword evidence="5" id="KW-0324">Glycolysis</keyword>
<dbReference type="STRING" id="108003.B1C78_10540"/>
<comment type="pathway">
    <text evidence="2">Carbohydrate degradation; glycolysis; D-glyceraldehyde 3-phosphate and glycerone phosphate from D-glucose: step 4/4.</text>
</comment>
<proteinExistence type="inferred from homology"/>
<evidence type="ECO:0000256" key="5">
    <source>
        <dbReference type="ARBA" id="ARBA00023152"/>
    </source>
</evidence>
<evidence type="ECO:0000256" key="1">
    <source>
        <dbReference type="ARBA" id="ARBA00000441"/>
    </source>
</evidence>
<evidence type="ECO:0000256" key="4">
    <source>
        <dbReference type="ARBA" id="ARBA00013068"/>
    </source>
</evidence>
<accession>A0A1V3NFT5</accession>
<evidence type="ECO:0000313" key="9">
    <source>
        <dbReference type="EMBL" id="OOG23712.1"/>
    </source>
</evidence>
<dbReference type="OrthoDB" id="9793595at2"/>
<dbReference type="EC" id="4.1.2.13" evidence="4"/>
<dbReference type="RefSeq" id="WP_077279112.1">
    <property type="nucleotide sequence ID" value="NZ_MVBK01000059.1"/>
</dbReference>
<dbReference type="Pfam" id="PF00274">
    <property type="entry name" value="Glycolytic"/>
    <property type="match status" value="1"/>
</dbReference>
<dbReference type="NCBIfam" id="NF033379">
    <property type="entry name" value="FrucBisAld_I"/>
    <property type="match status" value="1"/>
</dbReference>
<gene>
    <name evidence="9" type="ORF">B1C78_10540</name>
</gene>
<keyword evidence="6" id="KW-0456">Lyase</keyword>
<organism evidence="9 10">
    <name type="scientific">Thioalkalivibrio denitrificans</name>
    <dbReference type="NCBI Taxonomy" id="108003"/>
    <lineage>
        <taxon>Bacteria</taxon>
        <taxon>Pseudomonadati</taxon>
        <taxon>Pseudomonadota</taxon>
        <taxon>Gammaproteobacteria</taxon>
        <taxon>Chromatiales</taxon>
        <taxon>Ectothiorhodospiraceae</taxon>
        <taxon>Thioalkalivibrio</taxon>
    </lineage>
</organism>
<reference evidence="9 10" key="1">
    <citation type="submission" date="2017-02" db="EMBL/GenBank/DDBJ databases">
        <title>Genomic diversity within the haloalkaliphilic genus Thioalkalivibrio.</title>
        <authorList>
            <person name="Ahn A.-C."/>
            <person name="Meier-Kolthoff J."/>
            <person name="Overmars L."/>
            <person name="Richter M."/>
            <person name="Woyke T."/>
            <person name="Sorokin D.Y."/>
            <person name="Muyzer G."/>
        </authorList>
    </citation>
    <scope>NUCLEOTIDE SEQUENCE [LARGE SCALE GENOMIC DNA]</scope>
    <source>
        <strain evidence="9 10">ALJD</strain>
    </source>
</reference>
<evidence type="ECO:0000256" key="8">
    <source>
        <dbReference type="ARBA" id="ARBA00072515"/>
    </source>
</evidence>
<dbReference type="GO" id="GO:0004332">
    <property type="term" value="F:fructose-bisphosphate aldolase activity"/>
    <property type="evidence" value="ECO:0007669"/>
    <property type="project" value="UniProtKB-EC"/>
</dbReference>
<dbReference type="AlphaFoldDB" id="A0A1V3NFT5"/>
<comment type="catalytic activity">
    <reaction evidence="1">
        <text>beta-D-fructose 1,6-bisphosphate = D-glyceraldehyde 3-phosphate + dihydroxyacetone phosphate</text>
        <dbReference type="Rhea" id="RHEA:14729"/>
        <dbReference type="ChEBI" id="CHEBI:32966"/>
        <dbReference type="ChEBI" id="CHEBI:57642"/>
        <dbReference type="ChEBI" id="CHEBI:59776"/>
        <dbReference type="EC" id="4.1.2.13"/>
    </reaction>
</comment>
<dbReference type="Proteomes" id="UP000189462">
    <property type="component" value="Unassembled WGS sequence"/>
</dbReference>
<dbReference type="CDD" id="cd00948">
    <property type="entry name" value="FBP_aldolase_I_a"/>
    <property type="match status" value="1"/>
</dbReference>
<comment type="caution">
    <text evidence="9">The sequence shown here is derived from an EMBL/GenBank/DDBJ whole genome shotgun (WGS) entry which is preliminary data.</text>
</comment>
<dbReference type="InterPro" id="IPR000741">
    <property type="entry name" value="FBA_I"/>
</dbReference>
<dbReference type="EMBL" id="MVBK01000059">
    <property type="protein sequence ID" value="OOG23712.1"/>
    <property type="molecule type" value="Genomic_DNA"/>
</dbReference>
<protein>
    <recommendedName>
        <fullName evidence="8">Probable fructose-bisphosphate aldolase class 1</fullName>
        <ecNumber evidence="4">4.1.2.13</ecNumber>
    </recommendedName>
    <alternativeName>
        <fullName evidence="7">Fructose-bisphosphate aldolase class I</fullName>
    </alternativeName>
</protein>
<dbReference type="Gene3D" id="3.20.20.70">
    <property type="entry name" value="Aldolase class I"/>
    <property type="match status" value="1"/>
</dbReference>
<dbReference type="SUPFAM" id="SSF51569">
    <property type="entry name" value="Aldolase"/>
    <property type="match status" value="1"/>
</dbReference>
<comment type="similarity">
    <text evidence="3">Belongs to the class I fructose-bisphosphate aldolase family.</text>
</comment>
<dbReference type="PANTHER" id="PTHR11627">
    <property type="entry name" value="FRUCTOSE-BISPHOSPHATE ALDOLASE"/>
    <property type="match status" value="1"/>
</dbReference>
<dbReference type="FunFam" id="3.20.20.70:FF:000140">
    <property type="entry name" value="Fructose-bisphosphate aldolase"/>
    <property type="match status" value="1"/>
</dbReference>
<evidence type="ECO:0000256" key="6">
    <source>
        <dbReference type="ARBA" id="ARBA00023239"/>
    </source>
</evidence>
<evidence type="ECO:0000256" key="3">
    <source>
        <dbReference type="ARBA" id="ARBA00010387"/>
    </source>
</evidence>
<evidence type="ECO:0000313" key="10">
    <source>
        <dbReference type="Proteomes" id="UP000189462"/>
    </source>
</evidence>
<evidence type="ECO:0000256" key="7">
    <source>
        <dbReference type="ARBA" id="ARBA00029799"/>
    </source>
</evidence>
<dbReference type="InterPro" id="IPR013785">
    <property type="entry name" value="Aldolase_TIM"/>
</dbReference>
<dbReference type="GO" id="GO:0006096">
    <property type="term" value="P:glycolytic process"/>
    <property type="evidence" value="ECO:0007669"/>
    <property type="project" value="UniProtKB-UniPathway"/>
</dbReference>
<keyword evidence="10" id="KW-1185">Reference proteome</keyword>
<sequence>MSGNDLASIARAMVAPGKGILAIDESLGTIKKRFDSINVESTVENRRAYRELLITAPGGGEYVSGMILFDETIRQKTGDGVPFVQVLADQGILPGIKVDAGAKDLAGHPGEKVTEGLDGLRERLAEYVQLGAKFAKWRAVITIGEGIPSSGCIEANAHALARYAALCQEAGLVPIVEPETLMDGDNTIERCYEVTEWTLRNLFSELHRQRVVTEHTILKVNMVVPGKKCADQASVEQVADLTVRCLKNSVPAALPGIVFLSGGQSARDATVHLDAMNRRYPDLPWPLSFSYGRALQEPSLKAWAGRPENVEAAQAALLHREKCNSLAALGRYDASLEEAA</sequence>
<name>A0A1V3NFT5_9GAMM</name>
<evidence type="ECO:0000256" key="2">
    <source>
        <dbReference type="ARBA" id="ARBA00004714"/>
    </source>
</evidence>